<comment type="caution">
    <text evidence="1">The sequence shown here is derived from an EMBL/GenBank/DDBJ whole genome shotgun (WGS) entry which is preliminary data.</text>
</comment>
<accession>X0Z8L2</accession>
<gene>
    <name evidence="1" type="ORF">S01H4_09491</name>
</gene>
<evidence type="ECO:0000313" key="1">
    <source>
        <dbReference type="EMBL" id="GAG56723.1"/>
    </source>
</evidence>
<protein>
    <recommendedName>
        <fullName evidence="2">ABM domain-containing protein</fullName>
    </recommendedName>
</protein>
<name>X0Z8L2_9ZZZZ</name>
<reference evidence="1" key="1">
    <citation type="journal article" date="2014" name="Front. Microbiol.">
        <title>High frequency of phylogenetically diverse reductive dehalogenase-homologous genes in deep subseafloor sedimentary metagenomes.</title>
        <authorList>
            <person name="Kawai M."/>
            <person name="Futagami T."/>
            <person name="Toyoda A."/>
            <person name="Takaki Y."/>
            <person name="Nishi S."/>
            <person name="Hori S."/>
            <person name="Arai W."/>
            <person name="Tsubouchi T."/>
            <person name="Morono Y."/>
            <person name="Uchiyama I."/>
            <person name="Ito T."/>
            <person name="Fujiyama A."/>
            <person name="Inagaki F."/>
            <person name="Takami H."/>
        </authorList>
    </citation>
    <scope>NUCLEOTIDE SEQUENCE</scope>
    <source>
        <strain evidence="1">Expedition CK06-06</strain>
    </source>
</reference>
<sequence>MIMEIWEGRFPSPVDRKQVEDFINNVAKPAREKAGCKMVRWAWTHTGEPMDVLTVIVELDSFADIERVWTVKEMQELAAEWGRRFPNAEGGRTKILEVIE</sequence>
<proteinExistence type="predicted"/>
<dbReference type="AlphaFoldDB" id="X0Z8L2"/>
<evidence type="ECO:0008006" key="2">
    <source>
        <dbReference type="Google" id="ProtNLM"/>
    </source>
</evidence>
<dbReference type="EMBL" id="BART01003443">
    <property type="protein sequence ID" value="GAG56723.1"/>
    <property type="molecule type" value="Genomic_DNA"/>
</dbReference>
<organism evidence="1">
    <name type="scientific">marine sediment metagenome</name>
    <dbReference type="NCBI Taxonomy" id="412755"/>
    <lineage>
        <taxon>unclassified sequences</taxon>
        <taxon>metagenomes</taxon>
        <taxon>ecological metagenomes</taxon>
    </lineage>
</organism>